<dbReference type="Pfam" id="PF07366">
    <property type="entry name" value="SnoaL"/>
    <property type="match status" value="1"/>
</dbReference>
<evidence type="ECO:0000313" key="1">
    <source>
        <dbReference type="EMBL" id="MBE1604947.1"/>
    </source>
</evidence>
<proteinExistence type="predicted"/>
<evidence type="ECO:0000313" key="2">
    <source>
        <dbReference type="Proteomes" id="UP000638648"/>
    </source>
</evidence>
<dbReference type="InterPro" id="IPR009959">
    <property type="entry name" value="Cyclase_SnoaL-like"/>
</dbReference>
<dbReference type="InterPro" id="IPR032710">
    <property type="entry name" value="NTF2-like_dom_sf"/>
</dbReference>
<dbReference type="EMBL" id="JADBEM010000001">
    <property type="protein sequence ID" value="MBE1604947.1"/>
    <property type="molecule type" value="Genomic_DNA"/>
</dbReference>
<sequence>MTEENKAVVRRFYEQVLNQNRPEVAQEIVAADFVVHGGAPGTPRGPRALTGIGERLRAGFDGSTFEIDDLVAEGDRVAVRWTMRGRHTGEYFGIPPTGAGVALHAIVIFRVVDGRLAELWPLIDHPGLIEAAASAA</sequence>
<gene>
    <name evidence="1" type="ORF">HEB94_001795</name>
</gene>
<dbReference type="AlphaFoldDB" id="A0A927MX66"/>
<dbReference type="Gene3D" id="3.10.450.50">
    <property type="match status" value="1"/>
</dbReference>
<dbReference type="PANTHER" id="PTHR38436">
    <property type="entry name" value="POLYKETIDE CYCLASE SNOAL-LIKE DOMAIN"/>
    <property type="match status" value="1"/>
</dbReference>
<dbReference type="Proteomes" id="UP000638648">
    <property type="component" value="Unassembled WGS sequence"/>
</dbReference>
<protein>
    <submittedName>
        <fullName evidence="1">Ester cyclase</fullName>
    </submittedName>
</protein>
<organism evidence="1 2">
    <name type="scientific">Actinopolymorpha pittospori</name>
    <dbReference type="NCBI Taxonomy" id="648752"/>
    <lineage>
        <taxon>Bacteria</taxon>
        <taxon>Bacillati</taxon>
        <taxon>Actinomycetota</taxon>
        <taxon>Actinomycetes</taxon>
        <taxon>Propionibacteriales</taxon>
        <taxon>Actinopolymorphaceae</taxon>
        <taxon>Actinopolymorpha</taxon>
    </lineage>
</organism>
<name>A0A927MX66_9ACTN</name>
<comment type="caution">
    <text evidence="1">The sequence shown here is derived from an EMBL/GenBank/DDBJ whole genome shotgun (WGS) entry which is preliminary data.</text>
</comment>
<dbReference type="PANTHER" id="PTHR38436:SF1">
    <property type="entry name" value="ESTER CYCLASE"/>
    <property type="match status" value="1"/>
</dbReference>
<dbReference type="GO" id="GO:0030638">
    <property type="term" value="P:polyketide metabolic process"/>
    <property type="evidence" value="ECO:0007669"/>
    <property type="project" value="InterPro"/>
</dbReference>
<dbReference type="SUPFAM" id="SSF54427">
    <property type="entry name" value="NTF2-like"/>
    <property type="match status" value="1"/>
</dbReference>
<dbReference type="RefSeq" id="WP_192749373.1">
    <property type="nucleotide sequence ID" value="NZ_BAABJL010000030.1"/>
</dbReference>
<accession>A0A927MX66</accession>
<reference evidence="1" key="1">
    <citation type="submission" date="2020-10" db="EMBL/GenBank/DDBJ databases">
        <title>Sequencing the genomes of 1000 actinobacteria strains.</title>
        <authorList>
            <person name="Klenk H.-P."/>
        </authorList>
    </citation>
    <scope>NUCLEOTIDE SEQUENCE</scope>
    <source>
        <strain evidence="1">DSM 45354</strain>
    </source>
</reference>
<keyword evidence="2" id="KW-1185">Reference proteome</keyword>